<reference evidence="2 3" key="1">
    <citation type="submission" date="2016-10" db="EMBL/GenBank/DDBJ databases">
        <authorList>
            <person name="de Groot N.N."/>
        </authorList>
    </citation>
    <scope>NUCLEOTIDE SEQUENCE [LARGE SCALE GENOMIC DNA]</scope>
    <source>
        <strain evidence="2 3">DSM 44215</strain>
    </source>
</reference>
<dbReference type="RefSeq" id="WP_074851006.1">
    <property type="nucleotide sequence ID" value="NZ_FNLM01000034.1"/>
</dbReference>
<dbReference type="Proteomes" id="UP000183180">
    <property type="component" value="Unassembled WGS sequence"/>
</dbReference>
<proteinExistence type="predicted"/>
<sequence length="253" mass="27941">MNTEFDQGVDAMIRSASQHLAHQTDALRARHRKATAAAAEYFRQVVPVGVEAFAVLARRGLTVHAADPTGRDPSARYIRLSPSGTIDNPDAWSGRTRFLSDLRFLHANGLLIHRHSLHYNAGATEQYRRGGGIGEPPVQPPRGVPRRSDGSCTWYDDAGLRQEFVRSYRALSSGPIGDLVAPEKRPVTDNDGFLHVDVDSGTTYVVWRYLDGGASKGGVGEYLADDLRVETLHAYMTRVVVHEAQLQERRVRG</sequence>
<evidence type="ECO:0000256" key="1">
    <source>
        <dbReference type="SAM" id="MobiDB-lite"/>
    </source>
</evidence>
<dbReference type="AlphaFoldDB" id="A0A1H2JT29"/>
<gene>
    <name evidence="2" type="ORF">SAMN04488548_1342474</name>
</gene>
<feature type="region of interest" description="Disordered" evidence="1">
    <location>
        <begin position="130"/>
        <end position="149"/>
    </location>
</feature>
<dbReference type="EMBL" id="FNLM01000034">
    <property type="protein sequence ID" value="SDU59522.1"/>
    <property type="molecule type" value="Genomic_DNA"/>
</dbReference>
<evidence type="ECO:0000313" key="3">
    <source>
        <dbReference type="Proteomes" id="UP000183180"/>
    </source>
</evidence>
<evidence type="ECO:0000313" key="2">
    <source>
        <dbReference type="EMBL" id="SDU59522.1"/>
    </source>
</evidence>
<organism evidence="2 3">
    <name type="scientific">Gordonia westfalica</name>
    <dbReference type="NCBI Taxonomy" id="158898"/>
    <lineage>
        <taxon>Bacteria</taxon>
        <taxon>Bacillati</taxon>
        <taxon>Actinomycetota</taxon>
        <taxon>Actinomycetes</taxon>
        <taxon>Mycobacteriales</taxon>
        <taxon>Gordoniaceae</taxon>
        <taxon>Gordonia</taxon>
    </lineage>
</organism>
<protein>
    <submittedName>
        <fullName evidence="2">Uncharacterized protein</fullName>
    </submittedName>
</protein>
<name>A0A1H2JT29_9ACTN</name>
<dbReference type="STRING" id="158898.SAMN04488548_1342474"/>
<accession>A0A1H2JT29</accession>